<dbReference type="GO" id="GO:0004674">
    <property type="term" value="F:protein serine/threonine kinase activity"/>
    <property type="evidence" value="ECO:0007669"/>
    <property type="project" value="UniProtKB-EC"/>
</dbReference>
<keyword evidence="5" id="KW-1185">Reference proteome</keyword>
<evidence type="ECO:0000259" key="2">
    <source>
        <dbReference type="PROSITE" id="PS50011"/>
    </source>
</evidence>
<dbReference type="EMBL" id="LKAJ01000011">
    <property type="protein sequence ID" value="KRG20531.1"/>
    <property type="molecule type" value="Genomic_DNA"/>
</dbReference>
<evidence type="ECO:0000313" key="5">
    <source>
        <dbReference type="Proteomes" id="UP000051497"/>
    </source>
</evidence>
<reference evidence="3" key="1">
    <citation type="submission" date="2015-09" db="EMBL/GenBank/DDBJ databases">
        <title>Draft Genome Sequences of Two Novel Amoeba-resistant Intranuclear Bacteria, Candidatus Berkiella cookevillensis and Candidatus Berkiella aquae.</title>
        <authorList>
            <person name="Mehari Y.T."/>
            <person name="Arivett B.A."/>
            <person name="Farone A.L."/>
            <person name="Gunderson J.H."/>
            <person name="Farone M.B."/>
        </authorList>
    </citation>
    <scope>NUCLEOTIDE SEQUENCE [LARGE SCALE GENOMIC DNA]</scope>
    <source>
        <strain evidence="3">HT99</strain>
    </source>
</reference>
<evidence type="ECO:0000313" key="3">
    <source>
        <dbReference type="EMBL" id="KRG20531.1"/>
    </source>
</evidence>
<dbReference type="GO" id="GO:0005524">
    <property type="term" value="F:ATP binding"/>
    <property type="evidence" value="ECO:0007669"/>
    <property type="project" value="InterPro"/>
</dbReference>
<feature type="region of interest" description="Disordered" evidence="1">
    <location>
        <begin position="439"/>
        <end position="533"/>
    </location>
</feature>
<dbReference type="RefSeq" id="WP_075067071.1">
    <property type="nucleotide sequence ID" value="NZ_LKAJ02000001.1"/>
</dbReference>
<dbReference type="SMART" id="SM00220">
    <property type="entry name" value="S_TKc"/>
    <property type="match status" value="1"/>
</dbReference>
<gene>
    <name evidence="3" type="primary">prkC_3</name>
    <name evidence="4" type="ORF">HT99x_012095</name>
    <name evidence="3" type="ORF">HT99x_02462</name>
</gene>
<dbReference type="GO" id="GO:0005737">
    <property type="term" value="C:cytoplasm"/>
    <property type="evidence" value="ECO:0007669"/>
    <property type="project" value="TreeGrafter"/>
</dbReference>
<feature type="compositionally biased region" description="Polar residues" evidence="1">
    <location>
        <begin position="444"/>
        <end position="455"/>
    </location>
</feature>
<feature type="compositionally biased region" description="Basic residues" evidence="1">
    <location>
        <begin position="522"/>
        <end position="533"/>
    </location>
</feature>
<feature type="region of interest" description="Disordered" evidence="1">
    <location>
        <begin position="368"/>
        <end position="390"/>
    </location>
</feature>
<organism evidence="3">
    <name type="scientific">Candidatus Berkiella aquae</name>
    <dbReference type="NCBI Taxonomy" id="295108"/>
    <lineage>
        <taxon>Bacteria</taxon>
        <taxon>Pseudomonadati</taxon>
        <taxon>Pseudomonadota</taxon>
        <taxon>Gammaproteobacteria</taxon>
        <taxon>Candidatus Berkiellales</taxon>
        <taxon>Candidatus Berkiellaceae</taxon>
        <taxon>Candidatus Berkiella</taxon>
    </lineage>
</organism>
<dbReference type="InterPro" id="IPR000719">
    <property type="entry name" value="Prot_kinase_dom"/>
</dbReference>
<dbReference type="Proteomes" id="UP000051497">
    <property type="component" value="Unassembled WGS sequence"/>
</dbReference>
<dbReference type="Pfam" id="PF00069">
    <property type="entry name" value="Pkinase"/>
    <property type="match status" value="1"/>
</dbReference>
<dbReference type="CDD" id="cd00180">
    <property type="entry name" value="PKc"/>
    <property type="match status" value="1"/>
</dbReference>
<evidence type="ECO:0000256" key="1">
    <source>
        <dbReference type="SAM" id="MobiDB-lite"/>
    </source>
</evidence>
<keyword evidence="3" id="KW-0808">Transferase</keyword>
<dbReference type="PROSITE" id="PS00108">
    <property type="entry name" value="PROTEIN_KINASE_ST"/>
    <property type="match status" value="1"/>
</dbReference>
<keyword evidence="3" id="KW-0418">Kinase</keyword>
<dbReference type="PROSITE" id="PS50011">
    <property type="entry name" value="PROTEIN_KINASE_DOM"/>
    <property type="match status" value="1"/>
</dbReference>
<dbReference type="EC" id="2.7.11.1" evidence="3"/>
<dbReference type="Gene3D" id="1.10.510.10">
    <property type="entry name" value="Transferase(Phosphotransferase) domain 1"/>
    <property type="match status" value="1"/>
</dbReference>
<dbReference type="OrthoDB" id="5633255at2"/>
<sequence length="533" mass="61063">MLLSPTDQTIPSITREPLLLSKEALLARKQALGKQTLQETTISLYTDNSNPLFPKQYEIVSFIDGHQLVRVFAIDKNAKLGEGAQGEVYLAQELFEDKKPTPTKPLLSIVKITSNQIHFDDYQNEFEILNHIHRNAEQCLYKQNEAETTFLFSPFYPGINLQDICYYNFSGQLVKKPLNELLLIKLFQGILSEVQQLHQKDGVLHRDLKLNNFLVEINNDKVNVKLIDFGTSCLIQKSNKSFSGTVGYQAPDLTLPPNQHGIYNLQHEYYSVGVILAELIANENYHRYIEYKMRDFASSNFLGTIQKSDLKANLPSVFADKSNERYPTFAAFVEMIKLLTKKDPFKRPTYLDIEKMIKRLTTMEQDYYLRPDSPKSESATPREPTSSQDFSIRFTGFKKEELTRQLEALTSELKSIQFNDKPSSSMDTMQIHFALSFSSSSPSGYNVTRPRSQSEIPPLNLESLPQSSERIAKSRRKKVSVSPKTTKTPPNSPTLPSIAEPDHKQLTLRAFLEEEHKTEKKEKRKNKKLEKPH</sequence>
<accession>A0A0Q9YWN1</accession>
<reference evidence="4" key="3">
    <citation type="submission" date="2021-06" db="EMBL/GenBank/DDBJ databases">
        <title>Genomic Description and Analysis of Intracellular Bacteria, Candidatus Berkiella cookevillensis and Candidatus Berkiella aquae.</title>
        <authorList>
            <person name="Kidane D.T."/>
            <person name="Mehari Y.T."/>
            <person name="Rice F.C."/>
            <person name="Arivett B.A."/>
            <person name="Farone A.L."/>
            <person name="Berk S.G."/>
            <person name="Farone M.B."/>
        </authorList>
    </citation>
    <scope>NUCLEOTIDE SEQUENCE</scope>
    <source>
        <strain evidence="4">HT99</strain>
    </source>
</reference>
<dbReference type="STRING" id="295108.HT99x_02462"/>
<dbReference type="AlphaFoldDB" id="A0A0Q9YWN1"/>
<dbReference type="EMBL" id="LKAJ02000001">
    <property type="protein sequence ID" value="MCS5712176.1"/>
    <property type="molecule type" value="Genomic_DNA"/>
</dbReference>
<dbReference type="InterPro" id="IPR008271">
    <property type="entry name" value="Ser/Thr_kinase_AS"/>
</dbReference>
<proteinExistence type="predicted"/>
<protein>
    <submittedName>
        <fullName evidence="4">Protein kinase family protein</fullName>
    </submittedName>
    <submittedName>
        <fullName evidence="3">Serine/threonine-protein kinase PrkC</fullName>
        <ecNumber evidence="3">2.7.11.1</ecNumber>
    </submittedName>
</protein>
<feature type="domain" description="Protein kinase" evidence="2">
    <location>
        <begin position="74"/>
        <end position="368"/>
    </location>
</feature>
<evidence type="ECO:0000313" key="4">
    <source>
        <dbReference type="EMBL" id="MCS5712176.1"/>
    </source>
</evidence>
<dbReference type="PANTHER" id="PTHR44167:SF24">
    <property type="entry name" value="SERINE_THREONINE-PROTEIN KINASE CHK2"/>
    <property type="match status" value="1"/>
</dbReference>
<dbReference type="PANTHER" id="PTHR44167">
    <property type="entry name" value="OVARIAN-SPECIFIC SERINE/THREONINE-PROTEIN KINASE LOK-RELATED"/>
    <property type="match status" value="1"/>
</dbReference>
<comment type="caution">
    <text evidence="3">The sequence shown here is derived from an EMBL/GenBank/DDBJ whole genome shotgun (WGS) entry which is preliminary data.</text>
</comment>
<feature type="compositionally biased region" description="Basic and acidic residues" evidence="1">
    <location>
        <begin position="500"/>
        <end position="521"/>
    </location>
</feature>
<name>A0A0Q9YWN1_9GAMM</name>
<dbReference type="SUPFAM" id="SSF56112">
    <property type="entry name" value="Protein kinase-like (PK-like)"/>
    <property type="match status" value="1"/>
</dbReference>
<feature type="compositionally biased region" description="Low complexity" evidence="1">
    <location>
        <begin position="480"/>
        <end position="497"/>
    </location>
</feature>
<feature type="compositionally biased region" description="Polar residues" evidence="1">
    <location>
        <begin position="376"/>
        <end position="390"/>
    </location>
</feature>
<reference evidence="4" key="2">
    <citation type="journal article" date="2016" name="Genome Announc.">
        <title>Draft Genome Sequences of Two Novel Amoeba-Resistant Intranuclear Bacteria, 'Candidatus Berkiella cookevillensis' and 'Candidatus Berkiella aquae'.</title>
        <authorList>
            <person name="Mehari Y.T."/>
            <person name="Arivett B.A."/>
            <person name="Farone A.L."/>
            <person name="Gunderson J.H."/>
            <person name="Farone M.B."/>
        </authorList>
    </citation>
    <scope>NUCLEOTIDE SEQUENCE</scope>
    <source>
        <strain evidence="4">HT99</strain>
    </source>
</reference>
<dbReference type="InterPro" id="IPR011009">
    <property type="entry name" value="Kinase-like_dom_sf"/>
</dbReference>